<reference evidence="1 2" key="1">
    <citation type="submission" date="2019-07" db="EMBL/GenBank/DDBJ databases">
        <authorList>
            <person name="Hibberd C M."/>
            <person name="Gehrig L. J."/>
            <person name="Chang H.-W."/>
            <person name="Venkatesh S."/>
        </authorList>
    </citation>
    <scope>NUCLEOTIDE SEQUENCE [LARGE SCALE GENOMIC DNA]</scope>
    <source>
        <strain evidence="1">Faecalibacterium_prausnitzii_JG_BgPS064</strain>
    </source>
</reference>
<gene>
    <name evidence="1" type="ORF">FPPS064S07_02883</name>
</gene>
<dbReference type="EMBL" id="CABHMY010000125">
    <property type="protein sequence ID" value="VUX16445.1"/>
    <property type="molecule type" value="Genomic_DNA"/>
</dbReference>
<evidence type="ECO:0000313" key="1">
    <source>
        <dbReference type="EMBL" id="VUX16445.1"/>
    </source>
</evidence>
<sequence>MDTFCPGNIFFGHAENEMGVNTFRLFVRQPGNGGMKFLHSHFALIQLMRRKCNEKSLMLNTVVPVKGVVCLVPVCTQTVSRFFVVELGKQIGHFVSYFNKTILCIMRVNIPQIDNFHKYLRFGCSG</sequence>
<protein>
    <submittedName>
        <fullName evidence="1">Uncharacterized protein</fullName>
    </submittedName>
</protein>
<dbReference type="Proteomes" id="UP000406184">
    <property type="component" value="Unassembled WGS sequence"/>
</dbReference>
<evidence type="ECO:0000313" key="2">
    <source>
        <dbReference type="Proteomes" id="UP000406184"/>
    </source>
</evidence>
<keyword evidence="2" id="KW-1185">Reference proteome</keyword>
<organism evidence="1 2">
    <name type="scientific">Faecalibacterium prausnitzii</name>
    <dbReference type="NCBI Taxonomy" id="853"/>
    <lineage>
        <taxon>Bacteria</taxon>
        <taxon>Bacillati</taxon>
        <taxon>Bacillota</taxon>
        <taxon>Clostridia</taxon>
        <taxon>Eubacteriales</taxon>
        <taxon>Oscillospiraceae</taxon>
        <taxon>Faecalibacterium</taxon>
    </lineage>
</organism>
<name>A0A564UA91_9FIRM</name>
<dbReference type="AlphaFoldDB" id="A0A564UA91"/>
<proteinExistence type="predicted"/>
<accession>A0A564UA91</accession>